<accession>A0A6P8S5G9</accession>
<evidence type="ECO:0000256" key="2">
    <source>
        <dbReference type="ARBA" id="ARBA00022692"/>
    </source>
</evidence>
<evidence type="ECO:0000256" key="5">
    <source>
        <dbReference type="SAM" id="Phobius"/>
    </source>
</evidence>
<dbReference type="KEGG" id="gsh:117366345"/>
<proteinExistence type="predicted"/>
<keyword evidence="2 5" id="KW-0812">Transmembrane</keyword>
<dbReference type="InterPro" id="IPR018499">
    <property type="entry name" value="Tetraspanin/Peripherin"/>
</dbReference>
<evidence type="ECO:0000313" key="8">
    <source>
        <dbReference type="RefSeq" id="XP_033813510.1"/>
    </source>
</evidence>
<dbReference type="SUPFAM" id="SSF48652">
    <property type="entry name" value="Tetraspanin"/>
    <property type="match status" value="1"/>
</dbReference>
<dbReference type="InterPro" id="IPR008952">
    <property type="entry name" value="Tetraspanin_EC2_sf"/>
</dbReference>
<feature type="chain" id="PRO_5027774336" evidence="6">
    <location>
        <begin position="21"/>
        <end position="208"/>
    </location>
</feature>
<evidence type="ECO:0000256" key="6">
    <source>
        <dbReference type="SAM" id="SignalP"/>
    </source>
</evidence>
<keyword evidence="7" id="KW-1185">Reference proteome</keyword>
<protein>
    <submittedName>
        <fullName evidence="8">Tetraspanin-7-like</fullName>
    </submittedName>
</protein>
<feature type="signal peptide" evidence="6">
    <location>
        <begin position="1"/>
        <end position="20"/>
    </location>
</feature>
<keyword evidence="4 5" id="KW-0472">Membrane</keyword>
<dbReference type="OrthoDB" id="9972904at2759"/>
<dbReference type="GeneID" id="117366345"/>
<dbReference type="InParanoid" id="A0A6P8S5G9"/>
<keyword evidence="6" id="KW-0732">Signal</keyword>
<sequence length="208" mass="23264">MSPSAIFITTVFLDIIVAEASTQPNLTNRHELKPAVGERKKLHRKWSKHSSAMVTDGVIVERSNYGGSGSRDGRDTFLWTYTETIYNYNEHVDRSNAVDNVQTNLKSCGVQSYMNWTLSVYQTKHGFPQSCCVNSSNCLPQDMHNIMVAATKVYQKGCYKLVTSFMETDMGTIAGVAFGIAFSQLIGMLLACCLSWFITANQYEIIDQ</sequence>
<evidence type="ECO:0000256" key="3">
    <source>
        <dbReference type="ARBA" id="ARBA00022989"/>
    </source>
</evidence>
<dbReference type="GO" id="GO:0016020">
    <property type="term" value="C:membrane"/>
    <property type="evidence" value="ECO:0007669"/>
    <property type="project" value="UniProtKB-SubCell"/>
</dbReference>
<dbReference type="Pfam" id="PF00335">
    <property type="entry name" value="Tetraspanin"/>
    <property type="match status" value="1"/>
</dbReference>
<dbReference type="Gene3D" id="1.10.1450.10">
    <property type="entry name" value="Tetraspanin"/>
    <property type="match status" value="1"/>
</dbReference>
<dbReference type="RefSeq" id="XP_033813510.1">
    <property type="nucleotide sequence ID" value="XM_033957619.1"/>
</dbReference>
<gene>
    <name evidence="8" type="primary">LOC117366345</name>
</gene>
<keyword evidence="3 5" id="KW-1133">Transmembrane helix</keyword>
<organism evidence="7 8">
    <name type="scientific">Geotrypetes seraphini</name>
    <name type="common">Gaboon caecilian</name>
    <name type="synonym">Caecilia seraphini</name>
    <dbReference type="NCBI Taxonomy" id="260995"/>
    <lineage>
        <taxon>Eukaryota</taxon>
        <taxon>Metazoa</taxon>
        <taxon>Chordata</taxon>
        <taxon>Craniata</taxon>
        <taxon>Vertebrata</taxon>
        <taxon>Euteleostomi</taxon>
        <taxon>Amphibia</taxon>
        <taxon>Gymnophiona</taxon>
        <taxon>Geotrypetes</taxon>
    </lineage>
</organism>
<comment type="subcellular location">
    <subcellularLocation>
        <location evidence="1">Membrane</location>
        <topology evidence="1">Multi-pass membrane protein</topology>
    </subcellularLocation>
</comment>
<dbReference type="AlphaFoldDB" id="A0A6P8S5G9"/>
<dbReference type="Proteomes" id="UP000515159">
    <property type="component" value="Chromosome 1"/>
</dbReference>
<feature type="transmembrane region" description="Helical" evidence="5">
    <location>
        <begin position="173"/>
        <end position="198"/>
    </location>
</feature>
<reference evidence="8" key="1">
    <citation type="submission" date="2025-08" db="UniProtKB">
        <authorList>
            <consortium name="RefSeq"/>
        </authorList>
    </citation>
    <scope>IDENTIFICATION</scope>
</reference>
<evidence type="ECO:0000256" key="4">
    <source>
        <dbReference type="ARBA" id="ARBA00023136"/>
    </source>
</evidence>
<evidence type="ECO:0000313" key="7">
    <source>
        <dbReference type="Proteomes" id="UP000515159"/>
    </source>
</evidence>
<name>A0A6P8S5G9_GEOSA</name>
<evidence type="ECO:0000256" key="1">
    <source>
        <dbReference type="ARBA" id="ARBA00004141"/>
    </source>
</evidence>